<gene>
    <name evidence="1" type="ORF">ACFPOG_19720</name>
</gene>
<sequence>MVGLSNNDAVTEANRLAANILRLDPMTRSDGQAADRMDRQVDVFSTY</sequence>
<dbReference type="RefSeq" id="WP_270885316.1">
    <property type="nucleotide sequence ID" value="NZ_JAQFVF010000088.1"/>
</dbReference>
<accession>A0ABW0KAZ4</accession>
<dbReference type="EMBL" id="JBHSMJ010000026">
    <property type="protein sequence ID" value="MFC5450485.1"/>
    <property type="molecule type" value="Genomic_DNA"/>
</dbReference>
<evidence type="ECO:0000313" key="1">
    <source>
        <dbReference type="EMBL" id="MFC5450485.1"/>
    </source>
</evidence>
<keyword evidence="2" id="KW-1185">Reference proteome</keyword>
<reference evidence="2" key="1">
    <citation type="journal article" date="2019" name="Int. J. Syst. Evol. Microbiol.">
        <title>The Global Catalogue of Microorganisms (GCM) 10K type strain sequencing project: providing services to taxonomists for standard genome sequencing and annotation.</title>
        <authorList>
            <consortium name="The Broad Institute Genomics Platform"/>
            <consortium name="The Broad Institute Genome Sequencing Center for Infectious Disease"/>
            <person name="Wu L."/>
            <person name="Ma J."/>
        </authorList>
    </citation>
    <scope>NUCLEOTIDE SEQUENCE [LARGE SCALE GENOMIC DNA]</scope>
    <source>
        <strain evidence="2">KACC 11904</strain>
    </source>
</reference>
<protein>
    <submittedName>
        <fullName evidence="1">Uncharacterized protein</fullName>
    </submittedName>
</protein>
<organism evidence="1 2">
    <name type="scientific">Paenibacillus aestuarii</name>
    <dbReference type="NCBI Taxonomy" id="516965"/>
    <lineage>
        <taxon>Bacteria</taxon>
        <taxon>Bacillati</taxon>
        <taxon>Bacillota</taxon>
        <taxon>Bacilli</taxon>
        <taxon>Bacillales</taxon>
        <taxon>Paenibacillaceae</taxon>
        <taxon>Paenibacillus</taxon>
    </lineage>
</organism>
<name>A0ABW0KAZ4_9BACL</name>
<proteinExistence type="predicted"/>
<dbReference type="Proteomes" id="UP001596044">
    <property type="component" value="Unassembled WGS sequence"/>
</dbReference>
<comment type="caution">
    <text evidence="1">The sequence shown here is derived from an EMBL/GenBank/DDBJ whole genome shotgun (WGS) entry which is preliminary data.</text>
</comment>
<evidence type="ECO:0000313" key="2">
    <source>
        <dbReference type="Proteomes" id="UP001596044"/>
    </source>
</evidence>